<reference evidence="2 3" key="1">
    <citation type="journal article" date="2019" name="Int. J. Syst. Evol. Microbiol.">
        <title>The Global Catalogue of Microorganisms (GCM) 10K type strain sequencing project: providing services to taxonomists for standard genome sequencing and annotation.</title>
        <authorList>
            <consortium name="The Broad Institute Genomics Platform"/>
            <consortium name="The Broad Institute Genome Sequencing Center for Infectious Disease"/>
            <person name="Wu L."/>
            <person name="Ma J."/>
        </authorList>
    </citation>
    <scope>NUCLEOTIDE SEQUENCE [LARGE SCALE GENOMIC DNA]</scope>
    <source>
        <strain evidence="2 3">JCM 10303</strain>
    </source>
</reference>
<sequence>MTELPRDEAPVVVDDARHDDAGQLTALVRASAAYAGEYQAMVVGDTITTDYLDANLVRVARGGDGAARGFYAMLTPGRGEPGEGELDYLFVGDDQQGRGLGRLLFEDMRAQAVRRGLRAVHIVSHPPAEEFYRARGARRVGEVPPRGSITWSRPHLLLTLA</sequence>
<organism evidence="2 3">
    <name type="scientific">Saccharopolyspora erythraea</name>
    <name type="common">Streptomyces erythraeus</name>
    <dbReference type="NCBI Taxonomy" id="1836"/>
    <lineage>
        <taxon>Bacteria</taxon>
        <taxon>Bacillati</taxon>
        <taxon>Actinomycetota</taxon>
        <taxon>Actinomycetes</taxon>
        <taxon>Pseudonocardiales</taxon>
        <taxon>Pseudonocardiaceae</taxon>
        <taxon>Saccharopolyspora</taxon>
    </lineage>
</organism>
<comment type="caution">
    <text evidence="2">The sequence shown here is derived from an EMBL/GenBank/DDBJ whole genome shotgun (WGS) entry which is preliminary data.</text>
</comment>
<protein>
    <submittedName>
        <fullName evidence="2">GNAT family N-acetyltransferase</fullName>
    </submittedName>
</protein>
<evidence type="ECO:0000313" key="2">
    <source>
        <dbReference type="EMBL" id="GAA0545611.1"/>
    </source>
</evidence>
<dbReference type="Proteomes" id="UP001500729">
    <property type="component" value="Unassembled WGS sequence"/>
</dbReference>
<dbReference type="PROSITE" id="PS51186">
    <property type="entry name" value="GNAT"/>
    <property type="match status" value="1"/>
</dbReference>
<keyword evidence="3" id="KW-1185">Reference proteome</keyword>
<dbReference type="InterPro" id="IPR000182">
    <property type="entry name" value="GNAT_dom"/>
</dbReference>
<evidence type="ECO:0000313" key="3">
    <source>
        <dbReference type="Proteomes" id="UP001500729"/>
    </source>
</evidence>
<name>A0ABN1DKA1_SACER</name>
<dbReference type="CDD" id="cd04301">
    <property type="entry name" value="NAT_SF"/>
    <property type="match status" value="1"/>
</dbReference>
<dbReference type="EMBL" id="BAAAGS010000040">
    <property type="protein sequence ID" value="GAA0545611.1"/>
    <property type="molecule type" value="Genomic_DNA"/>
</dbReference>
<evidence type="ECO:0000259" key="1">
    <source>
        <dbReference type="PROSITE" id="PS51186"/>
    </source>
</evidence>
<dbReference type="Gene3D" id="3.40.630.30">
    <property type="match status" value="1"/>
</dbReference>
<dbReference type="InterPro" id="IPR016181">
    <property type="entry name" value="Acyl_CoA_acyltransferase"/>
</dbReference>
<dbReference type="Pfam" id="PF00583">
    <property type="entry name" value="Acetyltransf_1"/>
    <property type="match status" value="1"/>
</dbReference>
<feature type="domain" description="N-acetyltransferase" evidence="1">
    <location>
        <begin position="11"/>
        <end position="161"/>
    </location>
</feature>
<gene>
    <name evidence="2" type="ORF">GCM10009533_50630</name>
</gene>
<accession>A0ABN1DKA1</accession>
<proteinExistence type="predicted"/>
<dbReference type="SUPFAM" id="SSF55729">
    <property type="entry name" value="Acyl-CoA N-acyltransferases (Nat)"/>
    <property type="match status" value="1"/>
</dbReference>
<dbReference type="RefSeq" id="WP_009946505.1">
    <property type="nucleotide sequence ID" value="NZ_BAAAGS010000040.1"/>
</dbReference>